<feature type="region of interest" description="Disordered" evidence="2">
    <location>
        <begin position="373"/>
        <end position="402"/>
    </location>
</feature>
<dbReference type="GO" id="GO:0008017">
    <property type="term" value="F:microtubule binding"/>
    <property type="evidence" value="ECO:0007669"/>
    <property type="project" value="InterPro"/>
</dbReference>
<gene>
    <name evidence="3" type="ORF">GDO86_012760</name>
</gene>
<dbReference type="AlphaFoldDB" id="A0A8T2ITW4"/>
<feature type="region of interest" description="Disordered" evidence="2">
    <location>
        <begin position="251"/>
        <end position="270"/>
    </location>
</feature>
<evidence type="ECO:0000256" key="1">
    <source>
        <dbReference type="ARBA" id="ARBA00008738"/>
    </source>
</evidence>
<protein>
    <recommendedName>
        <fullName evidence="5">Stabilizer of axonemal microtubules 2</fullName>
    </recommendedName>
</protein>
<comment type="similarity">
    <text evidence="1">Belongs to the FAM154 family.</text>
</comment>
<dbReference type="OrthoDB" id="9973968at2759"/>
<dbReference type="Proteomes" id="UP000812440">
    <property type="component" value="Chromosome 7"/>
</dbReference>
<reference evidence="3" key="1">
    <citation type="thesis" date="2020" institute="ProQuest LLC" country="789 East Eisenhower Parkway, Ann Arbor, MI, USA">
        <title>Comparative Genomics and Chromosome Evolution.</title>
        <authorList>
            <person name="Mudd A.B."/>
        </authorList>
    </citation>
    <scope>NUCLEOTIDE SEQUENCE</scope>
    <source>
        <strain evidence="3">Female2</strain>
        <tissue evidence="3">Blood</tissue>
    </source>
</reference>
<comment type="caution">
    <text evidence="3">The sequence shown here is derived from an EMBL/GenBank/DDBJ whole genome shotgun (WGS) entry which is preliminary data.</text>
</comment>
<dbReference type="EMBL" id="JAACNH010000008">
    <property type="protein sequence ID" value="KAG8434500.1"/>
    <property type="molecule type" value="Genomic_DNA"/>
</dbReference>
<feature type="compositionally biased region" description="Polar residues" evidence="2">
    <location>
        <begin position="251"/>
        <end position="260"/>
    </location>
</feature>
<evidence type="ECO:0000313" key="3">
    <source>
        <dbReference type="EMBL" id="KAG8434500.1"/>
    </source>
</evidence>
<dbReference type="PANTHER" id="PTHR31516:SF18">
    <property type="entry name" value="TRANSLATION INITIATION FACTOR IF-2"/>
    <property type="match status" value="1"/>
</dbReference>
<name>A0A8T2ITW4_9PIPI</name>
<evidence type="ECO:0000256" key="2">
    <source>
        <dbReference type="SAM" id="MobiDB-lite"/>
    </source>
</evidence>
<proteinExistence type="inferred from homology"/>
<keyword evidence="4" id="KW-1185">Reference proteome</keyword>
<organism evidence="3 4">
    <name type="scientific">Hymenochirus boettgeri</name>
    <name type="common">Congo dwarf clawed frog</name>
    <dbReference type="NCBI Taxonomy" id="247094"/>
    <lineage>
        <taxon>Eukaryota</taxon>
        <taxon>Metazoa</taxon>
        <taxon>Chordata</taxon>
        <taxon>Craniata</taxon>
        <taxon>Vertebrata</taxon>
        <taxon>Euteleostomi</taxon>
        <taxon>Amphibia</taxon>
        <taxon>Batrachia</taxon>
        <taxon>Anura</taxon>
        <taxon>Pipoidea</taxon>
        <taxon>Pipidae</taxon>
        <taxon>Pipinae</taxon>
        <taxon>Hymenochirus</taxon>
    </lineage>
</organism>
<accession>A0A8T2ITW4</accession>
<evidence type="ECO:0000313" key="4">
    <source>
        <dbReference type="Proteomes" id="UP000812440"/>
    </source>
</evidence>
<evidence type="ECO:0008006" key="5">
    <source>
        <dbReference type="Google" id="ProtNLM"/>
    </source>
</evidence>
<dbReference type="PANTHER" id="PTHR31516">
    <property type="entry name" value="STABILIZER OF AXONEMAL MICROTUBULES 2"/>
    <property type="match status" value="1"/>
</dbReference>
<dbReference type="InterPro" id="IPR033336">
    <property type="entry name" value="SAXO1/2"/>
</dbReference>
<feature type="region of interest" description="Disordered" evidence="2">
    <location>
        <begin position="43"/>
        <end position="63"/>
    </location>
</feature>
<dbReference type="GO" id="GO:0005856">
    <property type="term" value="C:cytoskeleton"/>
    <property type="evidence" value="ECO:0007669"/>
    <property type="project" value="TreeGrafter"/>
</dbReference>
<sequence>MSFICRRHKHHKDCKKQYNIHQREIQSDCQISHYKDTFKEPSYVYPRSSKRPHRTPPLTNLPPMHMVTTQRAEFIPRPLEGRAKPIIPPEGYYQSPEEPLLSKTLYSLHYPPKEAERTMATRPSDNLRPLMPSSINNITTTKADFQTWKPERQPHYGELPDFAGSLLFPGDKNDMKTTTQDHYIEKKITRLELAKAAQCHLAIEGEHHMETTHLSTFQPKPLEKNVASKKPAPEKVTKPVRMEVMTKYQSDFPQPQCQPEQTRRAIPPSDNLTVNSHYRNHFQTVQRTAFPGWDPLMHPRPEPIHIKEELTAMDRERGGQMEGNTVTKLAFSTPALQPREPMRHPHSVLKPLNGKFDGLTHNMAVYKVWRPQHHRRQGDPRDGISLRPLASLDSETTTGTTFVPKKGEMVKTFKPRKDNLELMGDTYFNTVHRDTYRTPQLPQCRMQIYLQQQKGDMALVGKENP</sequence>